<reference evidence="4" key="1">
    <citation type="journal article" date="2019" name="Int. J. Syst. Evol. Microbiol.">
        <title>The Global Catalogue of Microorganisms (GCM) 10K type strain sequencing project: providing services to taxonomists for standard genome sequencing and annotation.</title>
        <authorList>
            <consortium name="The Broad Institute Genomics Platform"/>
            <consortium name="The Broad Institute Genome Sequencing Center for Infectious Disease"/>
            <person name="Wu L."/>
            <person name="Ma J."/>
        </authorList>
    </citation>
    <scope>NUCLEOTIDE SEQUENCE [LARGE SCALE GENOMIC DNA]</scope>
    <source>
        <strain evidence="4">KCTC 22814</strain>
    </source>
</reference>
<keyword evidence="2" id="KW-0732">Signal</keyword>
<proteinExistence type="predicted"/>
<evidence type="ECO:0008006" key="5">
    <source>
        <dbReference type="Google" id="ProtNLM"/>
    </source>
</evidence>
<feature type="region of interest" description="Disordered" evidence="1">
    <location>
        <begin position="115"/>
        <end position="155"/>
    </location>
</feature>
<feature type="chain" id="PRO_5047188070" description="DUF3300 domain-containing protein" evidence="2">
    <location>
        <begin position="23"/>
        <end position="155"/>
    </location>
</feature>
<organism evidence="3 4">
    <name type="scientific">Sphingobacterium bambusae</name>
    <dbReference type="NCBI Taxonomy" id="662858"/>
    <lineage>
        <taxon>Bacteria</taxon>
        <taxon>Pseudomonadati</taxon>
        <taxon>Bacteroidota</taxon>
        <taxon>Sphingobacteriia</taxon>
        <taxon>Sphingobacteriales</taxon>
        <taxon>Sphingobacteriaceae</taxon>
        <taxon>Sphingobacterium</taxon>
    </lineage>
</organism>
<keyword evidence="4" id="KW-1185">Reference proteome</keyword>
<feature type="signal peptide" evidence="2">
    <location>
        <begin position="1"/>
        <end position="22"/>
    </location>
</feature>
<protein>
    <recommendedName>
        <fullName evidence="5">DUF3300 domain-containing protein</fullName>
    </recommendedName>
</protein>
<feature type="compositionally biased region" description="Basic and acidic residues" evidence="1">
    <location>
        <begin position="121"/>
        <end position="134"/>
    </location>
</feature>
<dbReference type="RefSeq" id="WP_320183979.1">
    <property type="nucleotide sequence ID" value="NZ_CP138332.1"/>
</dbReference>
<dbReference type="EMBL" id="JBHUPB010000003">
    <property type="protein sequence ID" value="MFD2966188.1"/>
    <property type="molecule type" value="Genomic_DNA"/>
</dbReference>
<sequence>MKKFVYTVFALSFIAFAQPAEAQVNVQINIGSQPTWGPVGYDYVRYYYLPEINVYYDVVGRRYTYPHRNRWVTTRSLPRHYRHVDMHRTYKVVLNNAQPWRNHSRVRSQYARYANNHSQRVLRDHRGHDRYDKKYYKKAPKHRDHGRKGKGRHRD</sequence>
<feature type="compositionally biased region" description="Basic residues" evidence="1">
    <location>
        <begin position="135"/>
        <end position="155"/>
    </location>
</feature>
<comment type="caution">
    <text evidence="3">The sequence shown here is derived from an EMBL/GenBank/DDBJ whole genome shotgun (WGS) entry which is preliminary data.</text>
</comment>
<accession>A0ABW6B9G1</accession>
<evidence type="ECO:0000313" key="4">
    <source>
        <dbReference type="Proteomes" id="UP001597525"/>
    </source>
</evidence>
<dbReference type="Proteomes" id="UP001597525">
    <property type="component" value="Unassembled WGS sequence"/>
</dbReference>
<evidence type="ECO:0000256" key="1">
    <source>
        <dbReference type="SAM" id="MobiDB-lite"/>
    </source>
</evidence>
<evidence type="ECO:0000313" key="3">
    <source>
        <dbReference type="EMBL" id="MFD2966188.1"/>
    </source>
</evidence>
<evidence type="ECO:0000256" key="2">
    <source>
        <dbReference type="SAM" id="SignalP"/>
    </source>
</evidence>
<name>A0ABW6B9G1_9SPHI</name>
<gene>
    <name evidence="3" type="ORF">ACFS7Y_02255</name>
</gene>